<gene>
    <name evidence="2" type="ORF">E1293_43955</name>
</gene>
<feature type="domain" description="Aminotransferase class I/classII large" evidence="1">
    <location>
        <begin position="164"/>
        <end position="412"/>
    </location>
</feature>
<dbReference type="SUPFAM" id="SSF53383">
    <property type="entry name" value="PLP-dependent transferases"/>
    <property type="match status" value="1"/>
</dbReference>
<protein>
    <submittedName>
        <fullName evidence="2">Aminotransferase class I/II-fold pyridoxal phosphate-dependent enzyme</fullName>
    </submittedName>
</protein>
<organism evidence="2 3">
    <name type="scientific">Actinomadura darangshiensis</name>
    <dbReference type="NCBI Taxonomy" id="705336"/>
    <lineage>
        <taxon>Bacteria</taxon>
        <taxon>Bacillati</taxon>
        <taxon>Actinomycetota</taxon>
        <taxon>Actinomycetes</taxon>
        <taxon>Streptosporangiales</taxon>
        <taxon>Thermomonosporaceae</taxon>
        <taxon>Actinomadura</taxon>
    </lineage>
</organism>
<dbReference type="InterPro" id="IPR015421">
    <property type="entry name" value="PyrdxlP-dep_Trfase_major"/>
</dbReference>
<accession>A0A4R4ZWF4</accession>
<proteinExistence type="predicted"/>
<dbReference type="AlphaFoldDB" id="A0A4R4ZWF4"/>
<name>A0A4R4ZWF4_9ACTN</name>
<reference evidence="2 3" key="1">
    <citation type="submission" date="2019-03" db="EMBL/GenBank/DDBJ databases">
        <title>Draft genome sequences of novel Actinobacteria.</title>
        <authorList>
            <person name="Sahin N."/>
            <person name="Ay H."/>
            <person name="Saygin H."/>
        </authorList>
    </citation>
    <scope>NUCLEOTIDE SEQUENCE [LARGE SCALE GENOMIC DNA]</scope>
    <source>
        <strain evidence="2 3">DSM 45941</strain>
    </source>
</reference>
<sequence length="549" mass="58827">MNGKLSQSRSVTGRPSTSRGAVLQSGFDDLYTAVYAVLDDAKSRHDLVKLYKGSHTSPDPHPVVTDVGSFFYRERQGLFGYACHQAGNHHSPTLADLDVFDAAYQPRISVRAVYELLYPQLARPGESAVEVLRYVAGRRHRLGAYRGGSSGFDEEARAFAAAHFTSVGVPCGPDRVAVFCGGAKGAFMAFCAAIMCRRRHDDLHHLGGLLLTPAGYYQSLRLIPPVFGGTIHVTPELTGTAVSEWLAATADHPRRCVYVPLVNNADGAVLTRERAHDIAGVMLEHNAIHPGRPVYVLADDVYALSWLDPHQPGLPIGAVTGTDLGEPALGPMSDWTLSVATPSKTFALPTSRVAFATTTSPALAAAVAHYRTVLSQGRVPQASELTAAAAICLTPTSWINDWNVEYRSALQAVSLALHQINTRLGHQAVWADPIEGGWYLPLRVSPTLLPSAASSVDAFAALLHYGGADPDSGIALLPGELFGHRDYNGGFLLRGTLAAGDRELHRFVSRLTQAATLYSGPAGPDITVRALRQARTVADLDAILASTRY</sequence>
<dbReference type="GO" id="GO:0008483">
    <property type="term" value="F:transaminase activity"/>
    <property type="evidence" value="ECO:0007669"/>
    <property type="project" value="UniProtKB-KW"/>
</dbReference>
<evidence type="ECO:0000259" key="1">
    <source>
        <dbReference type="Pfam" id="PF00155"/>
    </source>
</evidence>
<dbReference type="EMBL" id="SMKY01000440">
    <property type="protein sequence ID" value="TDD62594.1"/>
    <property type="molecule type" value="Genomic_DNA"/>
</dbReference>
<dbReference type="Pfam" id="PF00155">
    <property type="entry name" value="Aminotran_1_2"/>
    <property type="match status" value="1"/>
</dbReference>
<dbReference type="GO" id="GO:0030170">
    <property type="term" value="F:pyridoxal phosphate binding"/>
    <property type="evidence" value="ECO:0007669"/>
    <property type="project" value="InterPro"/>
</dbReference>
<keyword evidence="2" id="KW-0032">Aminotransferase</keyword>
<dbReference type="OrthoDB" id="3655323at2"/>
<dbReference type="Proteomes" id="UP000295578">
    <property type="component" value="Unassembled WGS sequence"/>
</dbReference>
<comment type="caution">
    <text evidence="2">The sequence shown here is derived from an EMBL/GenBank/DDBJ whole genome shotgun (WGS) entry which is preliminary data.</text>
</comment>
<evidence type="ECO:0000313" key="3">
    <source>
        <dbReference type="Proteomes" id="UP000295578"/>
    </source>
</evidence>
<dbReference type="InterPro" id="IPR015424">
    <property type="entry name" value="PyrdxlP-dep_Trfase"/>
</dbReference>
<dbReference type="InterPro" id="IPR004839">
    <property type="entry name" value="Aminotransferase_I/II_large"/>
</dbReference>
<keyword evidence="2" id="KW-0808">Transferase</keyword>
<dbReference type="RefSeq" id="WP_132205609.1">
    <property type="nucleotide sequence ID" value="NZ_SMKY01000440.1"/>
</dbReference>
<evidence type="ECO:0000313" key="2">
    <source>
        <dbReference type="EMBL" id="TDD62594.1"/>
    </source>
</evidence>
<keyword evidence="3" id="KW-1185">Reference proteome</keyword>
<dbReference type="Gene3D" id="3.40.640.10">
    <property type="entry name" value="Type I PLP-dependent aspartate aminotransferase-like (Major domain)"/>
    <property type="match status" value="1"/>
</dbReference>